<dbReference type="Proteomes" id="UP000823775">
    <property type="component" value="Unassembled WGS sequence"/>
</dbReference>
<keyword evidence="2" id="KW-1185">Reference proteome</keyword>
<proteinExistence type="predicted"/>
<accession>A0ABS8UVU6</accession>
<evidence type="ECO:0000313" key="2">
    <source>
        <dbReference type="Proteomes" id="UP000823775"/>
    </source>
</evidence>
<name>A0ABS8UVU6_DATST</name>
<gene>
    <name evidence="1" type="ORF">HAX54_021506</name>
</gene>
<protein>
    <submittedName>
        <fullName evidence="1">Uncharacterized protein</fullName>
    </submittedName>
</protein>
<sequence>MCAKFGQMNLEDTKGDTFMETKNEKCHEDVSHMEKDLDTRVYQNIEKPKESTVQKVDTPIGFELDDDQLSSQILDTKITICCPIGLDYATAIHRNRQLGQWNRSSYLIDFGSASSSSIIPTPILDKKHPFENAFLASSIHLGESMQSQEGSDMSDHSQIMS</sequence>
<comment type="caution">
    <text evidence="1">The sequence shown here is derived from an EMBL/GenBank/DDBJ whole genome shotgun (WGS) entry which is preliminary data.</text>
</comment>
<dbReference type="EMBL" id="JACEIK010002586">
    <property type="protein sequence ID" value="MCD9637950.1"/>
    <property type="molecule type" value="Genomic_DNA"/>
</dbReference>
<evidence type="ECO:0000313" key="1">
    <source>
        <dbReference type="EMBL" id="MCD9637950.1"/>
    </source>
</evidence>
<organism evidence="1 2">
    <name type="scientific">Datura stramonium</name>
    <name type="common">Jimsonweed</name>
    <name type="synonym">Common thornapple</name>
    <dbReference type="NCBI Taxonomy" id="4076"/>
    <lineage>
        <taxon>Eukaryota</taxon>
        <taxon>Viridiplantae</taxon>
        <taxon>Streptophyta</taxon>
        <taxon>Embryophyta</taxon>
        <taxon>Tracheophyta</taxon>
        <taxon>Spermatophyta</taxon>
        <taxon>Magnoliopsida</taxon>
        <taxon>eudicotyledons</taxon>
        <taxon>Gunneridae</taxon>
        <taxon>Pentapetalae</taxon>
        <taxon>asterids</taxon>
        <taxon>lamiids</taxon>
        <taxon>Solanales</taxon>
        <taxon>Solanaceae</taxon>
        <taxon>Solanoideae</taxon>
        <taxon>Datureae</taxon>
        <taxon>Datura</taxon>
    </lineage>
</organism>
<reference evidence="1 2" key="1">
    <citation type="journal article" date="2021" name="BMC Genomics">
        <title>Datura genome reveals duplications of psychoactive alkaloid biosynthetic genes and high mutation rate following tissue culture.</title>
        <authorList>
            <person name="Rajewski A."/>
            <person name="Carter-House D."/>
            <person name="Stajich J."/>
            <person name="Litt A."/>
        </authorList>
    </citation>
    <scope>NUCLEOTIDE SEQUENCE [LARGE SCALE GENOMIC DNA]</scope>
    <source>
        <strain evidence="1">AR-01</strain>
    </source>
</reference>